<feature type="transmembrane region" description="Helical" evidence="1">
    <location>
        <begin position="286"/>
        <end position="305"/>
    </location>
</feature>
<dbReference type="OrthoDB" id="5495463at2"/>
<feature type="transmembrane region" description="Helical" evidence="1">
    <location>
        <begin position="203"/>
        <end position="223"/>
    </location>
</feature>
<dbReference type="EMBL" id="CP001804">
    <property type="protein sequence ID" value="ACY14777.1"/>
    <property type="molecule type" value="Genomic_DNA"/>
</dbReference>
<organism evidence="2 3">
    <name type="scientific">Haliangium ochraceum (strain DSM 14365 / JCM 11303 / SMP-2)</name>
    <dbReference type="NCBI Taxonomy" id="502025"/>
    <lineage>
        <taxon>Bacteria</taxon>
        <taxon>Pseudomonadati</taxon>
        <taxon>Myxococcota</taxon>
        <taxon>Polyangia</taxon>
        <taxon>Haliangiales</taxon>
        <taxon>Kofleriaceae</taxon>
        <taxon>Haliangium</taxon>
    </lineage>
</organism>
<feature type="transmembrane region" description="Helical" evidence="1">
    <location>
        <begin position="106"/>
        <end position="132"/>
    </location>
</feature>
<name>D0LHU8_HALO1</name>
<accession>D0LHU8</accession>
<keyword evidence="1" id="KW-0472">Membrane</keyword>
<feature type="transmembrane region" description="Helical" evidence="1">
    <location>
        <begin position="230"/>
        <end position="248"/>
    </location>
</feature>
<dbReference type="KEGG" id="hoh:Hoch_2234"/>
<gene>
    <name evidence="2" type="ordered locus">Hoch_2234</name>
</gene>
<keyword evidence="1" id="KW-0812">Transmembrane</keyword>
<dbReference type="STRING" id="502025.Hoch_2234"/>
<proteinExistence type="predicted"/>
<dbReference type="Proteomes" id="UP000001880">
    <property type="component" value="Chromosome"/>
</dbReference>
<evidence type="ECO:0000313" key="3">
    <source>
        <dbReference type="Proteomes" id="UP000001880"/>
    </source>
</evidence>
<dbReference type="RefSeq" id="WP_012827385.1">
    <property type="nucleotide sequence ID" value="NC_013440.1"/>
</dbReference>
<feature type="transmembrane region" description="Helical" evidence="1">
    <location>
        <begin position="153"/>
        <end position="183"/>
    </location>
</feature>
<keyword evidence="1" id="KW-1133">Transmembrane helix</keyword>
<feature type="transmembrane region" description="Helical" evidence="1">
    <location>
        <begin position="64"/>
        <end position="83"/>
    </location>
</feature>
<evidence type="ECO:0000313" key="2">
    <source>
        <dbReference type="EMBL" id="ACY14777.1"/>
    </source>
</evidence>
<protein>
    <submittedName>
        <fullName evidence="2">Uncharacterized protein</fullName>
    </submittedName>
</protein>
<dbReference type="AlphaFoldDB" id="D0LHU8"/>
<dbReference type="HOGENOM" id="CLU_870875_0_0_7"/>
<keyword evidence="3" id="KW-1185">Reference proteome</keyword>
<sequence>MSAGPGEVGHADQATAGTAGTADAIYQLGYERYRGPRRERGSRAWIIARNVVAQAWQSRWGVKAPLVLTAMWLMGASVAMWFLRHELVDMARQAAGDKIAIPGPEIALYVSTQAFAFFAFVIATVVGCRAVADDLRLGSFQFYFSRPLRVFDYGIGKLLGVGIAVGLPMLAAPLCLAVVRLLFARDLGDAWAHADVLPRSLATGLVGTLSLTVIPVALGAVVGHRRWAQAGFAIYYLVIASILEQFALQFDQPLLALLSIDANLTSVGVALYDAPMPPDAVLPPPLLSALVVVLLLALGSALIAWRVRRAESSFLGGRL</sequence>
<evidence type="ECO:0000256" key="1">
    <source>
        <dbReference type="SAM" id="Phobius"/>
    </source>
</evidence>
<reference evidence="2 3" key="1">
    <citation type="journal article" date="2010" name="Stand. Genomic Sci.">
        <title>Complete genome sequence of Haliangium ochraceum type strain (SMP-2).</title>
        <authorList>
            <consortium name="US DOE Joint Genome Institute (JGI-PGF)"/>
            <person name="Ivanova N."/>
            <person name="Daum C."/>
            <person name="Lang E."/>
            <person name="Abt B."/>
            <person name="Kopitz M."/>
            <person name="Saunders E."/>
            <person name="Lapidus A."/>
            <person name="Lucas S."/>
            <person name="Glavina Del Rio T."/>
            <person name="Nolan M."/>
            <person name="Tice H."/>
            <person name="Copeland A."/>
            <person name="Cheng J.F."/>
            <person name="Chen F."/>
            <person name="Bruce D."/>
            <person name="Goodwin L."/>
            <person name="Pitluck S."/>
            <person name="Mavromatis K."/>
            <person name="Pati A."/>
            <person name="Mikhailova N."/>
            <person name="Chen A."/>
            <person name="Palaniappan K."/>
            <person name="Land M."/>
            <person name="Hauser L."/>
            <person name="Chang Y.J."/>
            <person name="Jeffries C.D."/>
            <person name="Detter J.C."/>
            <person name="Brettin T."/>
            <person name="Rohde M."/>
            <person name="Goker M."/>
            <person name="Bristow J."/>
            <person name="Markowitz V."/>
            <person name="Eisen J.A."/>
            <person name="Hugenholtz P."/>
            <person name="Kyrpides N.C."/>
            <person name="Klenk H.P."/>
        </authorList>
    </citation>
    <scope>NUCLEOTIDE SEQUENCE [LARGE SCALE GENOMIC DNA]</scope>
    <source>
        <strain evidence="3">DSM 14365 / CIP 107738 / JCM 11303 / AJ 13395 / SMP-2</strain>
    </source>
</reference>